<dbReference type="GO" id="GO:0016298">
    <property type="term" value="F:lipase activity"/>
    <property type="evidence" value="ECO:0007669"/>
    <property type="project" value="TreeGrafter"/>
</dbReference>
<dbReference type="GO" id="GO:0016042">
    <property type="term" value="P:lipid catabolic process"/>
    <property type="evidence" value="ECO:0007669"/>
    <property type="project" value="InterPro"/>
</dbReference>
<dbReference type="EMBL" id="CAJFCW020000002">
    <property type="protein sequence ID" value="CAG9098399.1"/>
    <property type="molecule type" value="Genomic_DNA"/>
</dbReference>
<sequence>MTRIRVASSNFLLFTLLLLPLISARFGGDFRAFVHNRYGLEIAQKLERLDIGEDASFGGNEAGEGRYRGQPVIIVHGITNKVSRFQHTVNELRKHGYKGGVFGTTYGDGGTTPAGLVEMKCEYVKQIRSLIIAVYEYIGDKVDIIAYSMGSPIARKAVMGGLCVDTREVIGPPITELVDTFLSVAGSNSGTTLCFVPIPVGTCNRKNGLHCDSEFLADINSQQRYEGSHTFSIFSTHDDKVGYRACGKLASPIRGEDGFVRKKNLNHDQTMDTTTGLQINFIRKHKP</sequence>
<keyword evidence="3" id="KW-1185">Reference proteome</keyword>
<dbReference type="OrthoDB" id="5792589at2759"/>
<feature type="chain" id="PRO_5035594861" evidence="1">
    <location>
        <begin position="25"/>
        <end position="287"/>
    </location>
</feature>
<feature type="signal peptide" evidence="1">
    <location>
        <begin position="1"/>
        <end position="24"/>
    </location>
</feature>
<dbReference type="FunFam" id="3.40.50.1820:FF:000377">
    <property type="entry name" value="LIPaSe related"/>
    <property type="match status" value="1"/>
</dbReference>
<dbReference type="InterPro" id="IPR029058">
    <property type="entry name" value="AB_hydrolase_fold"/>
</dbReference>
<name>A0A811KB11_9BILA</name>
<comment type="caution">
    <text evidence="2">The sequence shown here is derived from an EMBL/GenBank/DDBJ whole genome shotgun (WGS) entry which is preliminary data.</text>
</comment>
<reference evidence="2" key="1">
    <citation type="submission" date="2020-09" db="EMBL/GenBank/DDBJ databases">
        <authorList>
            <person name="Kikuchi T."/>
        </authorList>
    </citation>
    <scope>NUCLEOTIDE SEQUENCE</scope>
    <source>
        <strain evidence="2">SH1</strain>
    </source>
</reference>
<dbReference type="PANTHER" id="PTHR32015">
    <property type="entry name" value="FASTING INDUCED LIPASE"/>
    <property type="match status" value="1"/>
</dbReference>
<dbReference type="SUPFAM" id="SSF53474">
    <property type="entry name" value="alpha/beta-Hydrolases"/>
    <property type="match status" value="1"/>
</dbReference>
<accession>A0A811KB11</accession>
<dbReference type="AlphaFoldDB" id="A0A811KB11"/>
<evidence type="ECO:0000313" key="2">
    <source>
        <dbReference type="EMBL" id="CAD5212962.1"/>
    </source>
</evidence>
<dbReference type="Pfam" id="PF01674">
    <property type="entry name" value="Lipase_2"/>
    <property type="match status" value="1"/>
</dbReference>
<dbReference type="InterPro" id="IPR002918">
    <property type="entry name" value="Lipase_EstA/Esterase_EstB"/>
</dbReference>
<dbReference type="EMBL" id="CAJFDH010000002">
    <property type="protein sequence ID" value="CAD5212962.1"/>
    <property type="molecule type" value="Genomic_DNA"/>
</dbReference>
<dbReference type="PANTHER" id="PTHR32015:SF3">
    <property type="entry name" value="TRIACYLGLYCEROL LIPASE"/>
    <property type="match status" value="1"/>
</dbReference>
<dbReference type="Proteomes" id="UP000614601">
    <property type="component" value="Unassembled WGS sequence"/>
</dbReference>
<dbReference type="Proteomes" id="UP000783686">
    <property type="component" value="Unassembled WGS sequence"/>
</dbReference>
<keyword evidence="1" id="KW-0732">Signal</keyword>
<organism evidence="2 3">
    <name type="scientific">Bursaphelenchus okinawaensis</name>
    <dbReference type="NCBI Taxonomy" id="465554"/>
    <lineage>
        <taxon>Eukaryota</taxon>
        <taxon>Metazoa</taxon>
        <taxon>Ecdysozoa</taxon>
        <taxon>Nematoda</taxon>
        <taxon>Chromadorea</taxon>
        <taxon>Rhabditida</taxon>
        <taxon>Tylenchina</taxon>
        <taxon>Tylenchomorpha</taxon>
        <taxon>Aphelenchoidea</taxon>
        <taxon>Aphelenchoididae</taxon>
        <taxon>Bursaphelenchus</taxon>
    </lineage>
</organism>
<evidence type="ECO:0000313" key="3">
    <source>
        <dbReference type="Proteomes" id="UP000614601"/>
    </source>
</evidence>
<protein>
    <submittedName>
        <fullName evidence="2">Uncharacterized protein</fullName>
    </submittedName>
</protein>
<evidence type="ECO:0000256" key="1">
    <source>
        <dbReference type="SAM" id="SignalP"/>
    </source>
</evidence>
<gene>
    <name evidence="2" type="ORF">BOKJ2_LOCUS4763</name>
</gene>
<dbReference type="Gene3D" id="3.40.50.1820">
    <property type="entry name" value="alpha/beta hydrolase"/>
    <property type="match status" value="1"/>
</dbReference>
<proteinExistence type="predicted"/>